<dbReference type="PANTHER" id="PTHR15192:SF8">
    <property type="entry name" value="FAD_NAD(P)-BINDING DOMAIN-CONTAINING PROTEIN"/>
    <property type="match status" value="1"/>
</dbReference>
<dbReference type="PANTHER" id="PTHR15192">
    <property type="entry name" value="PROTEIN CBG05349"/>
    <property type="match status" value="1"/>
</dbReference>
<gene>
    <name evidence="1" type="ORF">P5673_016513</name>
</gene>
<reference evidence="1" key="2">
    <citation type="journal article" date="2023" name="Science">
        <title>Genomic signatures of disease resistance in endangered staghorn corals.</title>
        <authorList>
            <person name="Vollmer S.V."/>
            <person name="Selwyn J.D."/>
            <person name="Despard B.A."/>
            <person name="Roesel C.L."/>
        </authorList>
    </citation>
    <scope>NUCLEOTIDE SEQUENCE</scope>
    <source>
        <strain evidence="1">K2</strain>
    </source>
</reference>
<dbReference type="EMBL" id="JARQWQ010000035">
    <property type="protein sequence ID" value="KAK2560735.1"/>
    <property type="molecule type" value="Genomic_DNA"/>
</dbReference>
<evidence type="ECO:0000313" key="2">
    <source>
        <dbReference type="Proteomes" id="UP001249851"/>
    </source>
</evidence>
<dbReference type="SUPFAM" id="SSF51905">
    <property type="entry name" value="FAD/NAD(P)-binding domain"/>
    <property type="match status" value="2"/>
</dbReference>
<evidence type="ECO:0000313" key="1">
    <source>
        <dbReference type="EMBL" id="KAK2560735.1"/>
    </source>
</evidence>
<proteinExistence type="predicted"/>
<organism evidence="1 2">
    <name type="scientific">Acropora cervicornis</name>
    <name type="common">Staghorn coral</name>
    <dbReference type="NCBI Taxonomy" id="6130"/>
    <lineage>
        <taxon>Eukaryota</taxon>
        <taxon>Metazoa</taxon>
        <taxon>Cnidaria</taxon>
        <taxon>Anthozoa</taxon>
        <taxon>Hexacorallia</taxon>
        <taxon>Scleractinia</taxon>
        <taxon>Astrocoeniina</taxon>
        <taxon>Acroporidae</taxon>
        <taxon>Acropora</taxon>
    </lineage>
</organism>
<accession>A0AAD9V4T4</accession>
<keyword evidence="2" id="KW-1185">Reference proteome</keyword>
<dbReference type="AlphaFoldDB" id="A0AAD9V4T4"/>
<dbReference type="InterPro" id="IPR029731">
    <property type="entry name" value="OSGIN1/2"/>
</dbReference>
<sequence length="698" mass="78099">MLLLNLTTCSLSSKEALGTKVYYIASIHLRNLGDCAHALLKSGLRVLNHAKVLGEKFLGLDQKIIENRDADVKFHVQVVRLRICREILADTQMSLFSCDEDCDPFEVLVIGRLEISVEIELQLENSSENMQVLSKYKTPVAENYHESVNGKFVDATPDILKVLYSEDKLTDFEDEGTKSWHLEEFQRQLDRRTSFEDIEVDLQMSVIEPLHTGWLVTLYNYLTGDEGRRYILKRLEKAGVKEITSSSKPLPPVDLFEEIFWRIGTCIHPYPDDLEYLSEGLEGRSFNPVALLFDQLLRPNADLGKDQGSCLKWYYNGSRAVKHLVLGSGSPGGCWHNMEGSQLTLSLNNWLELPGCNFQDWLRAHRSSTVRKPCNLVTNGVKSDGYNYDRATTSHIAQYYKDFVANTNIASNFWNDTKVLSVKRLLSEDCMGCHCQDADAHRDGCWEVKGVRTYAGIQGMFVVHAYNVVLATGNRVPETLGIAGEKLPFVYHKMDAIARYLNELPDPPLSVDPCLIVGAGLSAADCVLAARNKGLPVIHAIRRQATDSKIIYNQLPGVVYPEYYKVGQMMKGDATTAYGRDVMYTPFTKTTLVEIRQDKECVLKKADGTLFKQKVSSVFVLIGAKPDLSFLSGVKRLGVHSLKPVDSKDNPIDINPFTYESVNEPGLFAVGPLIGDNFVRFGIGGALGIANNLMKENE</sequence>
<dbReference type="Proteomes" id="UP001249851">
    <property type="component" value="Unassembled WGS sequence"/>
</dbReference>
<dbReference type="Gene3D" id="3.50.50.60">
    <property type="entry name" value="FAD/NAD(P)-binding domain"/>
    <property type="match status" value="1"/>
</dbReference>
<dbReference type="InterPro" id="IPR036188">
    <property type="entry name" value="FAD/NAD-bd_sf"/>
</dbReference>
<dbReference type="PRINTS" id="PR00368">
    <property type="entry name" value="FADPNR"/>
</dbReference>
<comment type="caution">
    <text evidence="1">The sequence shown here is derived from an EMBL/GenBank/DDBJ whole genome shotgun (WGS) entry which is preliminary data.</text>
</comment>
<protein>
    <submittedName>
        <fullName evidence="1">Oxidative stress-induced growth inhibitor 1</fullName>
    </submittedName>
</protein>
<name>A0AAD9V4T4_ACRCE</name>
<reference evidence="1" key="1">
    <citation type="journal article" date="2023" name="G3 (Bethesda)">
        <title>Whole genome assembly and annotation of the endangered Caribbean coral Acropora cervicornis.</title>
        <authorList>
            <person name="Selwyn J.D."/>
            <person name="Vollmer S.V."/>
        </authorList>
    </citation>
    <scope>NUCLEOTIDE SEQUENCE</scope>
    <source>
        <strain evidence="1">K2</strain>
    </source>
</reference>